<dbReference type="Proteomes" id="UP000554286">
    <property type="component" value="Unassembled WGS sequence"/>
</dbReference>
<keyword evidence="2" id="KW-1185">Reference proteome</keyword>
<protein>
    <submittedName>
        <fullName evidence="1">ABC-type Na+ transport system ATPase subunit NatA</fullName>
    </submittedName>
</protein>
<accession>A0A7W6RFZ3</accession>
<organism evidence="1 2">
    <name type="scientific">Roseospira visakhapatnamensis</name>
    <dbReference type="NCBI Taxonomy" id="390880"/>
    <lineage>
        <taxon>Bacteria</taxon>
        <taxon>Pseudomonadati</taxon>
        <taxon>Pseudomonadota</taxon>
        <taxon>Alphaproteobacteria</taxon>
        <taxon>Rhodospirillales</taxon>
        <taxon>Rhodospirillaceae</taxon>
        <taxon>Roseospira</taxon>
    </lineage>
</organism>
<evidence type="ECO:0000313" key="1">
    <source>
        <dbReference type="EMBL" id="MBB4267833.1"/>
    </source>
</evidence>
<evidence type="ECO:0000313" key="2">
    <source>
        <dbReference type="Proteomes" id="UP000554286"/>
    </source>
</evidence>
<sequence>MGKLHLNSSFIINYSVRIVQTEDYPYVFVEIFTEAQSLSYKIVTDENFSDINYIYQRLQNGISSAANNVNDNLEIGEYLERNYVFFTYPDGTQDKYTAFRIE</sequence>
<proteinExistence type="predicted"/>
<dbReference type="AlphaFoldDB" id="A0A7W6RFZ3"/>
<name>A0A7W6RFZ3_9PROT</name>
<reference evidence="1 2" key="1">
    <citation type="submission" date="2020-08" db="EMBL/GenBank/DDBJ databases">
        <title>Genome sequencing of Purple Non-Sulfur Bacteria from various extreme environments.</title>
        <authorList>
            <person name="Mayer M."/>
        </authorList>
    </citation>
    <scope>NUCLEOTIDE SEQUENCE [LARGE SCALE GENOMIC DNA]</scope>
    <source>
        <strain evidence="1 2">JA131</strain>
    </source>
</reference>
<comment type="caution">
    <text evidence="1">The sequence shown here is derived from an EMBL/GenBank/DDBJ whole genome shotgun (WGS) entry which is preliminary data.</text>
</comment>
<gene>
    <name evidence="1" type="ORF">GGD89_003483</name>
</gene>
<dbReference type="EMBL" id="JACIGK010000035">
    <property type="protein sequence ID" value="MBB4267833.1"/>
    <property type="molecule type" value="Genomic_DNA"/>
</dbReference>